<dbReference type="GO" id="GO:0003677">
    <property type="term" value="F:DNA binding"/>
    <property type="evidence" value="ECO:0007669"/>
    <property type="project" value="InterPro"/>
</dbReference>
<dbReference type="GO" id="GO:0046982">
    <property type="term" value="F:protein heterodimerization activity"/>
    <property type="evidence" value="ECO:0007669"/>
    <property type="project" value="InterPro"/>
</dbReference>
<dbReference type="GO" id="GO:0000786">
    <property type="term" value="C:nucleosome"/>
    <property type="evidence" value="ECO:0007669"/>
    <property type="project" value="InterPro"/>
</dbReference>
<reference evidence="4" key="1">
    <citation type="submission" date="2025-08" db="UniProtKB">
        <authorList>
            <consortium name="Ensembl"/>
        </authorList>
    </citation>
    <scope>IDENTIFICATION</scope>
</reference>
<dbReference type="Ensembl" id="ENSCCRT00015053056.1">
    <property type="protein sequence ID" value="ENSCCRP00015051330.1"/>
    <property type="gene ID" value="ENSCCRG00015021211.1"/>
</dbReference>
<evidence type="ECO:0000313" key="4">
    <source>
        <dbReference type="Ensembl" id="ENSCCRP00015051330.1"/>
    </source>
</evidence>
<dbReference type="Gene3D" id="1.10.20.10">
    <property type="entry name" value="Histone, subunit A"/>
    <property type="match status" value="1"/>
</dbReference>
<dbReference type="InterPro" id="IPR007125">
    <property type="entry name" value="H2A/H2B/H3"/>
</dbReference>
<dbReference type="InterPro" id="IPR009072">
    <property type="entry name" value="Histone-fold"/>
</dbReference>
<sequence length="147" mass="16432">NGPKHMPNRPPVNPPEVKLQGSSLPHCYRPGTVALREICRYQKSTELLIHKLPFQRLVREIAQDFKTDLCFQSSAYLVALSEDTNLPAAYPTSSPSNLEFGFMSGGFLANNLRCMIFHHVSKGNSIYKVFGFISLICSIRSLCVAMI</sequence>
<dbReference type="Proteomes" id="UP000694700">
    <property type="component" value="Unplaced"/>
</dbReference>
<accession>A0A8C1VG38</accession>
<comment type="similarity">
    <text evidence="1">Belongs to the histone H3 family.</text>
</comment>
<dbReference type="AlphaFoldDB" id="A0A8C1VG38"/>
<dbReference type="PANTHER" id="PTHR11426">
    <property type="entry name" value="HISTONE H3"/>
    <property type="match status" value="1"/>
</dbReference>
<dbReference type="SUPFAM" id="SSF47113">
    <property type="entry name" value="Histone-fold"/>
    <property type="match status" value="1"/>
</dbReference>
<dbReference type="PRINTS" id="PR00622">
    <property type="entry name" value="HISTONEH3"/>
</dbReference>
<name>A0A8C1VG38_CYPCA</name>
<dbReference type="InterPro" id="IPR000164">
    <property type="entry name" value="Histone_H3/CENP-A"/>
</dbReference>
<dbReference type="SMART" id="SM00428">
    <property type="entry name" value="H3"/>
    <property type="match status" value="1"/>
</dbReference>
<feature type="domain" description="Core Histone H2A/H2B/H3" evidence="3">
    <location>
        <begin position="30"/>
        <end position="77"/>
    </location>
</feature>
<evidence type="ECO:0000256" key="1">
    <source>
        <dbReference type="ARBA" id="ARBA00010343"/>
    </source>
</evidence>
<dbReference type="GO" id="GO:0030527">
    <property type="term" value="F:structural constituent of chromatin"/>
    <property type="evidence" value="ECO:0007669"/>
    <property type="project" value="InterPro"/>
</dbReference>
<evidence type="ECO:0000256" key="2">
    <source>
        <dbReference type="SAM" id="MobiDB-lite"/>
    </source>
</evidence>
<dbReference type="PROSITE" id="PS00959">
    <property type="entry name" value="HISTONE_H3_2"/>
    <property type="match status" value="1"/>
</dbReference>
<organism evidence="4 5">
    <name type="scientific">Cyprinus carpio</name>
    <name type="common">Common carp</name>
    <dbReference type="NCBI Taxonomy" id="7962"/>
    <lineage>
        <taxon>Eukaryota</taxon>
        <taxon>Metazoa</taxon>
        <taxon>Chordata</taxon>
        <taxon>Craniata</taxon>
        <taxon>Vertebrata</taxon>
        <taxon>Euteleostomi</taxon>
        <taxon>Actinopterygii</taxon>
        <taxon>Neopterygii</taxon>
        <taxon>Teleostei</taxon>
        <taxon>Ostariophysi</taxon>
        <taxon>Cypriniformes</taxon>
        <taxon>Cyprinidae</taxon>
        <taxon>Cyprininae</taxon>
        <taxon>Cyprinus</taxon>
    </lineage>
</organism>
<dbReference type="Pfam" id="PF00125">
    <property type="entry name" value="Histone"/>
    <property type="match status" value="1"/>
</dbReference>
<protein>
    <recommendedName>
        <fullName evidence="3">Core Histone H2A/H2B/H3 domain-containing protein</fullName>
    </recommendedName>
</protein>
<evidence type="ECO:0000313" key="5">
    <source>
        <dbReference type="Proteomes" id="UP000694700"/>
    </source>
</evidence>
<proteinExistence type="inferred from homology"/>
<feature type="region of interest" description="Disordered" evidence="2">
    <location>
        <begin position="1"/>
        <end position="20"/>
    </location>
</feature>
<evidence type="ECO:0000259" key="3">
    <source>
        <dbReference type="Pfam" id="PF00125"/>
    </source>
</evidence>